<reference evidence="3 4" key="1">
    <citation type="journal article" date="2024" name="Front. Microbiol.">
        <title>Novel thermophilic genera Geochorda gen. nov. and Carboxydochorda gen. nov. from the deep terrestrial subsurface reveal the ecophysiological diversity in the class Limnochordia.</title>
        <authorList>
            <person name="Karnachuk O.V."/>
            <person name="Lukina A.P."/>
            <person name="Avakyan M.R."/>
            <person name="Kadnikov V.V."/>
            <person name="Begmatov S."/>
            <person name="Beletsky A.V."/>
            <person name="Vlasova K.G."/>
            <person name="Novikov A.A."/>
            <person name="Shcherbakova V.A."/>
            <person name="Mardanov A.V."/>
            <person name="Ravin N.V."/>
        </authorList>
    </citation>
    <scope>NUCLEOTIDE SEQUENCE [LARGE SCALE GENOMIC DNA]</scope>
    <source>
        <strain evidence="3 4">L945</strain>
    </source>
</reference>
<organism evidence="3 4">
    <name type="scientific">Carboxydichorda subterranea</name>
    <dbReference type="NCBI Taxonomy" id="3109565"/>
    <lineage>
        <taxon>Bacteria</taxon>
        <taxon>Bacillati</taxon>
        <taxon>Bacillota</taxon>
        <taxon>Limnochordia</taxon>
        <taxon>Limnochordales</taxon>
        <taxon>Geochordaceae</taxon>
        <taxon>Carboxydichorda</taxon>
    </lineage>
</organism>
<proteinExistence type="predicted"/>
<feature type="region of interest" description="Disordered" evidence="1">
    <location>
        <begin position="41"/>
        <end position="148"/>
    </location>
</feature>
<name>A0ABZ1BYT0_9FIRM</name>
<dbReference type="Proteomes" id="UP001332192">
    <property type="component" value="Chromosome"/>
</dbReference>
<dbReference type="RefSeq" id="WP_324717030.1">
    <property type="nucleotide sequence ID" value="NZ_CP141615.1"/>
</dbReference>
<feature type="transmembrane region" description="Helical" evidence="2">
    <location>
        <begin position="18"/>
        <end position="39"/>
    </location>
</feature>
<evidence type="ECO:0000256" key="1">
    <source>
        <dbReference type="SAM" id="MobiDB-lite"/>
    </source>
</evidence>
<keyword evidence="2" id="KW-0812">Transmembrane</keyword>
<protein>
    <submittedName>
        <fullName evidence="3">Uncharacterized protein</fullName>
    </submittedName>
</protein>
<evidence type="ECO:0000256" key="2">
    <source>
        <dbReference type="SAM" id="Phobius"/>
    </source>
</evidence>
<gene>
    <name evidence="3" type="ORF">U7230_01755</name>
</gene>
<sequence length="148" mass="15784">MTGSDTRPTPPRRNRRWWWPWAAGTAGILVFTGVMGGLVRQKQTPASAAQAPSPSSSPPVAGAARPDALQPPAAEGLAPSGSWYGGEHGDFHEYAEHGWYGEEGHEYDEEGHERKDEHGSRRPSASVQAPGVRLAQPGAVPDVVSRPS</sequence>
<dbReference type="EMBL" id="CP141615">
    <property type="protein sequence ID" value="WRP17760.1"/>
    <property type="molecule type" value="Genomic_DNA"/>
</dbReference>
<feature type="compositionally biased region" description="Basic and acidic residues" evidence="1">
    <location>
        <begin position="87"/>
        <end position="104"/>
    </location>
</feature>
<feature type="compositionally biased region" description="Basic and acidic residues" evidence="1">
    <location>
        <begin position="111"/>
        <end position="120"/>
    </location>
</feature>
<evidence type="ECO:0000313" key="4">
    <source>
        <dbReference type="Proteomes" id="UP001332192"/>
    </source>
</evidence>
<feature type="compositionally biased region" description="Low complexity" evidence="1">
    <location>
        <begin position="45"/>
        <end position="64"/>
    </location>
</feature>
<keyword evidence="4" id="KW-1185">Reference proteome</keyword>
<accession>A0ABZ1BYT0</accession>
<evidence type="ECO:0000313" key="3">
    <source>
        <dbReference type="EMBL" id="WRP17760.1"/>
    </source>
</evidence>
<keyword evidence="2" id="KW-0472">Membrane</keyword>
<keyword evidence="2" id="KW-1133">Transmembrane helix</keyword>